<feature type="compositionally biased region" description="Basic and acidic residues" evidence="2">
    <location>
        <begin position="641"/>
        <end position="653"/>
    </location>
</feature>
<feature type="compositionally biased region" description="Low complexity" evidence="2">
    <location>
        <begin position="421"/>
        <end position="432"/>
    </location>
</feature>
<evidence type="ECO:0000259" key="3">
    <source>
        <dbReference type="SMART" id="SM01254"/>
    </source>
</evidence>
<protein>
    <recommendedName>
        <fullName evidence="3">Protein phosphatase 1 regulatory subunit 21 N-terminal domain-containing protein</fullName>
    </recommendedName>
</protein>
<dbReference type="OrthoDB" id="5566667at2759"/>
<feature type="compositionally biased region" description="Basic and acidic residues" evidence="2">
    <location>
        <begin position="357"/>
        <end position="370"/>
    </location>
</feature>
<keyword evidence="1" id="KW-0175">Coiled coil</keyword>
<evidence type="ECO:0000313" key="4">
    <source>
        <dbReference type="EMBL" id="KAG0269435.1"/>
    </source>
</evidence>
<sequence length="871" mass="97163">MTDAEELAEKYQKLFQDYTRIKAQHAVLKKAVLKEQTNNATLQTTLKEKEQEVRKSLQQLDLLSFHNQRLTKRIENLQELGSPKSSGSWMLGGGSVKKELEKAQEALEVATLDLQNKIEENEKLHQQLYEINALYPRHVTELQSKIQELEKLNQELQLDVERAGVANEDTINLIRKEKTDIENELGMIQDALAGQLQDERRTNEGLRNKLQKLEDDLQRLSDVERQFEDLQAEHSNLKGELETFKFISAEYTQLQEAHHHLEQQKGQLEKMHGQLLENFSALKRTEESLRSALGKEEAKARSFQEQAEGLVRSLDILKSTSATKEQEQESQISGLTTELGRMKQEQAKLQKEYEQLKEAGEATKQDESRSKAALAEDLQKTRSKLMEAESRVQELEMLKQQLEADLEKTKTELTEASAVAAAATASTAVPVAKGDMPSSNEDGVKNEGVDEVADESHQEDGHGTDEEGPKEQKPLSKKQRKKKRAAEAAAAAAAAAAAETGTATTASTATASTATVSPSDGDRAAEAASPSKEALGDEALKDTAEESRQVKERLEKEIAEKEKLRDEQEKLLAEQKKLEALVETLQVEVSKAQGLSADKVVELGKVQASLEALQDEKETLTNSLATHVDITLQLQHELDDLKKQQKQDADQKVAPKVNGYPSEAKPNHSEDDDEEPLERRKKHSPTTSSLPPTPKETEDREEEGHASQANERRGALVKPSETPAEPMLIDLDPPQDSDINKFADITAGALEGKIVSGGSTPAVTADQSIQPSSTAQAQREYLIKKHYEAKLQSLVEQLQLSDSRYVRLSREFGLLEELLKETARQQAEQAVASKALEAQNKELRAELEEAKEENRRQVETMTQFMQSLEQQ</sequence>
<feature type="coiled-coil region" evidence="1">
    <location>
        <begin position="196"/>
        <end position="271"/>
    </location>
</feature>
<gene>
    <name evidence="4" type="ORF">DFQ27_003560</name>
</gene>
<feature type="region of interest" description="Disordered" evidence="2">
    <location>
        <begin position="421"/>
        <end position="548"/>
    </location>
</feature>
<feature type="compositionally biased region" description="Basic and acidic residues" evidence="2">
    <location>
        <begin position="695"/>
        <end position="714"/>
    </location>
</feature>
<dbReference type="GO" id="GO:0016020">
    <property type="term" value="C:membrane"/>
    <property type="evidence" value="ECO:0007669"/>
    <property type="project" value="TreeGrafter"/>
</dbReference>
<evidence type="ECO:0000313" key="5">
    <source>
        <dbReference type="Proteomes" id="UP000807716"/>
    </source>
</evidence>
<dbReference type="GO" id="GO:0005769">
    <property type="term" value="C:early endosome"/>
    <property type="evidence" value="ECO:0007669"/>
    <property type="project" value="TreeGrafter"/>
</dbReference>
<dbReference type="EMBL" id="JAAAJB010000025">
    <property type="protein sequence ID" value="KAG0269435.1"/>
    <property type="molecule type" value="Genomic_DNA"/>
</dbReference>
<feature type="compositionally biased region" description="Basic and acidic residues" evidence="2">
    <location>
        <begin position="442"/>
        <end position="474"/>
    </location>
</feature>
<feature type="compositionally biased region" description="Basic and acidic residues" evidence="2">
    <location>
        <begin position="534"/>
        <end position="548"/>
    </location>
</feature>
<dbReference type="Proteomes" id="UP000807716">
    <property type="component" value="Unassembled WGS sequence"/>
</dbReference>
<feature type="compositionally biased region" description="Basic and acidic residues" evidence="2">
    <location>
        <begin position="847"/>
        <end position="858"/>
    </location>
</feature>
<feature type="compositionally biased region" description="Basic residues" evidence="2">
    <location>
        <begin position="475"/>
        <end position="484"/>
    </location>
</feature>
<accession>A0A9P6UBL3</accession>
<feature type="region of interest" description="Disordered" evidence="2">
    <location>
        <begin position="357"/>
        <end position="376"/>
    </location>
</feature>
<evidence type="ECO:0000256" key="2">
    <source>
        <dbReference type="SAM" id="MobiDB-lite"/>
    </source>
</evidence>
<reference evidence="4" key="1">
    <citation type="journal article" date="2020" name="Fungal Divers.">
        <title>Resolving the Mortierellaceae phylogeny through synthesis of multi-gene phylogenetics and phylogenomics.</title>
        <authorList>
            <person name="Vandepol N."/>
            <person name="Liber J."/>
            <person name="Desiro A."/>
            <person name="Na H."/>
            <person name="Kennedy M."/>
            <person name="Barry K."/>
            <person name="Grigoriev I.V."/>
            <person name="Miller A.N."/>
            <person name="O'Donnell K."/>
            <person name="Stajich J.E."/>
            <person name="Bonito G."/>
        </authorList>
    </citation>
    <scope>NUCLEOTIDE SEQUENCE</scope>
    <source>
        <strain evidence="4">BC1065</strain>
    </source>
</reference>
<keyword evidence="5" id="KW-1185">Reference proteome</keyword>
<organism evidence="4 5">
    <name type="scientific">Actinomortierella ambigua</name>
    <dbReference type="NCBI Taxonomy" id="1343610"/>
    <lineage>
        <taxon>Eukaryota</taxon>
        <taxon>Fungi</taxon>
        <taxon>Fungi incertae sedis</taxon>
        <taxon>Mucoromycota</taxon>
        <taxon>Mortierellomycotina</taxon>
        <taxon>Mortierellomycetes</taxon>
        <taxon>Mortierellales</taxon>
        <taxon>Mortierellaceae</taxon>
        <taxon>Actinomortierella</taxon>
    </lineage>
</organism>
<dbReference type="AlphaFoldDB" id="A0A9P6UBL3"/>
<dbReference type="InterPro" id="IPR019343">
    <property type="entry name" value="PPP1R21_N"/>
</dbReference>
<dbReference type="InterPro" id="IPR040024">
    <property type="entry name" value="PPP1R21"/>
</dbReference>
<comment type="caution">
    <text evidence="4">The sequence shown here is derived from an EMBL/GenBank/DDBJ whole genome shotgun (WGS) entry which is preliminary data.</text>
</comment>
<dbReference type="PANTHER" id="PTHR21448">
    <property type="entry name" value="SMOOTH MUSCLE MYOSIN HEAVY CHAIN-RELATED"/>
    <property type="match status" value="1"/>
</dbReference>
<dbReference type="SMART" id="SM01254">
    <property type="entry name" value="KLRAQ"/>
    <property type="match status" value="1"/>
</dbReference>
<feature type="region of interest" description="Disordered" evidence="2">
    <location>
        <begin position="641"/>
        <end position="740"/>
    </location>
</feature>
<proteinExistence type="predicted"/>
<dbReference type="PANTHER" id="PTHR21448:SF0">
    <property type="entry name" value="PROTEIN PHOSPHATASE 1 REGULATORY SUBUNIT 21"/>
    <property type="match status" value="1"/>
</dbReference>
<feature type="domain" description="Protein phosphatase 1 regulatory subunit 21 N-terminal" evidence="3">
    <location>
        <begin position="12"/>
        <end position="114"/>
    </location>
</feature>
<feature type="region of interest" description="Disordered" evidence="2">
    <location>
        <begin position="847"/>
        <end position="871"/>
    </location>
</feature>
<name>A0A9P6UBL3_9FUNG</name>
<feature type="compositionally biased region" description="Low complexity" evidence="2">
    <location>
        <begin position="487"/>
        <end position="515"/>
    </location>
</feature>
<feature type="coiled-coil region" evidence="1">
    <location>
        <begin position="4"/>
        <end position="166"/>
    </location>
</feature>
<feature type="compositionally biased region" description="Polar residues" evidence="2">
    <location>
        <begin position="859"/>
        <end position="871"/>
    </location>
</feature>
<dbReference type="Pfam" id="PF10205">
    <property type="entry name" value="KLRAQ"/>
    <property type="match status" value="1"/>
</dbReference>
<evidence type="ECO:0000256" key="1">
    <source>
        <dbReference type="SAM" id="Coils"/>
    </source>
</evidence>